<proteinExistence type="predicted"/>
<comment type="caution">
    <text evidence="1">The sequence shown here is derived from an EMBL/GenBank/DDBJ whole genome shotgun (WGS) entry which is preliminary data.</text>
</comment>
<name>A0A3G8UQL5_9ACTN</name>
<dbReference type="Proteomes" id="UP000481598">
    <property type="component" value="Unassembled WGS sequence"/>
</dbReference>
<reference evidence="1 2" key="1">
    <citation type="journal article" date="2019" name="Nat. Med.">
        <title>A library of human gut bacterial isolates paired with longitudinal multiomics data enables mechanistic microbiome research.</title>
        <authorList>
            <person name="Poyet M."/>
            <person name="Groussin M."/>
            <person name="Gibbons S.M."/>
            <person name="Avila-Pacheco J."/>
            <person name="Jiang X."/>
            <person name="Kearney S.M."/>
            <person name="Perrotta A.R."/>
            <person name="Berdy B."/>
            <person name="Zhao S."/>
            <person name="Lieberman T.D."/>
            <person name="Swanson P.K."/>
            <person name="Smith M."/>
            <person name="Roesemann S."/>
            <person name="Alexander J.E."/>
            <person name="Rich S.A."/>
            <person name="Livny J."/>
            <person name="Vlamakis H."/>
            <person name="Clish C."/>
            <person name="Bullock K."/>
            <person name="Deik A."/>
            <person name="Scott J."/>
            <person name="Pierce K.A."/>
            <person name="Xavier R.J."/>
            <person name="Alm E.J."/>
        </authorList>
    </citation>
    <scope>NUCLEOTIDE SEQUENCE [LARGE SCALE GENOMIC DNA]</scope>
    <source>
        <strain evidence="1 2">BIOML-A10</strain>
    </source>
</reference>
<dbReference type="EMBL" id="WWTB01000019">
    <property type="protein sequence ID" value="MZJ86434.1"/>
    <property type="molecule type" value="Genomic_DNA"/>
</dbReference>
<dbReference type="RefSeq" id="WP_117564851.1">
    <property type="nucleotide sequence ID" value="NZ_CABJBP010000026.1"/>
</dbReference>
<organism evidence="1 2">
    <name type="scientific">Collinsella aerofaciens</name>
    <dbReference type="NCBI Taxonomy" id="74426"/>
    <lineage>
        <taxon>Bacteria</taxon>
        <taxon>Bacillati</taxon>
        <taxon>Actinomycetota</taxon>
        <taxon>Coriobacteriia</taxon>
        <taxon>Coriobacteriales</taxon>
        <taxon>Coriobacteriaceae</taxon>
        <taxon>Collinsella</taxon>
    </lineage>
</organism>
<sequence length="272" mass="28791">MKREFISAFRSEVWLLARHPATALMIALAAVLYVVAAATSSEVLIMVAGDDPYTLGGAIGFIGNLVDAGDVLGSVARTSFASTVVWIPVTILYAVYATSRDFESVAYAVSRSRGVSQAAIVITKLLVNCTLVGAVYLLSTTALYLTKMAQWDVGASCSGFAQFVSIALMIALLLISMYAATFALYLLTRSVVASSVVAIAVSTFVMVWFPSTYGSGQPSLLLMLSPVYYLMNLCSLSMQNVGVIQVLLYAGGTVLVSVGVALVSLFVRTAVR</sequence>
<accession>A0A3G8UQL5</accession>
<evidence type="ECO:0000313" key="2">
    <source>
        <dbReference type="Proteomes" id="UP000481598"/>
    </source>
</evidence>
<dbReference type="AlphaFoldDB" id="A0A3G8UQL5"/>
<gene>
    <name evidence="1" type="ORF">GT635_08255</name>
</gene>
<protein>
    <submittedName>
        <fullName evidence="1">Uncharacterized protein</fullName>
    </submittedName>
</protein>
<evidence type="ECO:0000313" key="1">
    <source>
        <dbReference type="EMBL" id="MZJ86434.1"/>
    </source>
</evidence>